<dbReference type="InParanoid" id="T1ID00"/>
<dbReference type="HOGENOM" id="CLU_2018034_0_0_1"/>
<protein>
    <submittedName>
        <fullName evidence="1">Uncharacterized protein</fullName>
    </submittedName>
</protein>
<reference evidence="1" key="1">
    <citation type="submission" date="2015-05" db="UniProtKB">
        <authorList>
            <consortium name="EnsemblMetazoa"/>
        </authorList>
    </citation>
    <scope>IDENTIFICATION</scope>
</reference>
<keyword evidence="2" id="KW-1185">Reference proteome</keyword>
<organism evidence="1 2">
    <name type="scientific">Rhodnius prolixus</name>
    <name type="common">Triatomid bug</name>
    <dbReference type="NCBI Taxonomy" id="13249"/>
    <lineage>
        <taxon>Eukaryota</taxon>
        <taxon>Metazoa</taxon>
        <taxon>Ecdysozoa</taxon>
        <taxon>Arthropoda</taxon>
        <taxon>Hexapoda</taxon>
        <taxon>Insecta</taxon>
        <taxon>Pterygota</taxon>
        <taxon>Neoptera</taxon>
        <taxon>Paraneoptera</taxon>
        <taxon>Hemiptera</taxon>
        <taxon>Heteroptera</taxon>
        <taxon>Panheteroptera</taxon>
        <taxon>Cimicomorpha</taxon>
        <taxon>Reduviidae</taxon>
        <taxon>Triatominae</taxon>
        <taxon>Rhodnius</taxon>
    </lineage>
</organism>
<evidence type="ECO:0000313" key="1">
    <source>
        <dbReference type="EnsemblMetazoa" id="RPRC014170-PA"/>
    </source>
</evidence>
<dbReference type="OMA" id="DSKAYEM"/>
<dbReference type="EnsemblMetazoa" id="RPRC014170-RA">
    <property type="protein sequence ID" value="RPRC014170-PA"/>
    <property type="gene ID" value="RPRC014170"/>
</dbReference>
<accession>T1ID00</accession>
<proteinExistence type="predicted"/>
<dbReference type="AlphaFoldDB" id="T1ID00"/>
<dbReference type="Pfam" id="PF09669">
    <property type="entry name" value="Phage_pRha"/>
    <property type="match status" value="1"/>
</dbReference>
<dbReference type="VEuPathDB" id="VectorBase:RPRC014170"/>
<dbReference type="Proteomes" id="UP000015103">
    <property type="component" value="Unassembled WGS sequence"/>
</dbReference>
<name>T1ID00_RHOPR</name>
<sequence>MSFAPLGGDNTKKPLEVVAMTLQTSLAAPKVTIHNAKAVTTSQDVATYFGKLHKNVIQKIESLDCSAEFMTANFSAVVVKVRAGFDERDSKAYEMTKDGFVFLRYGLHRQKGSSVQGSLHRGV</sequence>
<dbReference type="NCBIfam" id="TIGR02681">
    <property type="entry name" value="phage_pRha"/>
    <property type="match status" value="1"/>
</dbReference>
<evidence type="ECO:0000313" key="2">
    <source>
        <dbReference type="Proteomes" id="UP000015103"/>
    </source>
</evidence>
<dbReference type="InterPro" id="IPR014054">
    <property type="entry name" value="Phage_regulatory_Rha"/>
</dbReference>
<dbReference type="EMBL" id="ACPB03034198">
    <property type="status" value="NOT_ANNOTATED_CDS"/>
    <property type="molecule type" value="Genomic_DNA"/>
</dbReference>